<name>A0A1W1D2N7_9ZZZZ</name>
<gene>
    <name evidence="1" type="ORF">MNB_SM-3-1498</name>
</gene>
<dbReference type="AlphaFoldDB" id="A0A1W1D2N7"/>
<reference evidence="1" key="1">
    <citation type="submission" date="2016-10" db="EMBL/GenBank/DDBJ databases">
        <authorList>
            <person name="de Groot N.N."/>
        </authorList>
    </citation>
    <scope>NUCLEOTIDE SEQUENCE</scope>
</reference>
<proteinExistence type="predicted"/>
<organism evidence="1">
    <name type="scientific">hydrothermal vent metagenome</name>
    <dbReference type="NCBI Taxonomy" id="652676"/>
    <lineage>
        <taxon>unclassified sequences</taxon>
        <taxon>metagenomes</taxon>
        <taxon>ecological metagenomes</taxon>
    </lineage>
</organism>
<protein>
    <recommendedName>
        <fullName evidence="2">DUF4194 domain-containing protein</fullName>
    </recommendedName>
</protein>
<sequence length="184" mass="21726">MIINTEELAPQHIKKIYQMILKGEFINENSSKNGMNALYEAISVQENELRAYFRVIGYELLCRDGYYYFAHDEASTAKSVLEQMVDYIDIVNFLKVIDPNFGVGYRFTLSSLEMQLNSNIELQNLAKKMKWVKAKDNREFIQKIIEKLKKDGFIEDIDNTKSKYIVLNCYEYIETFFNEVEIYE</sequence>
<dbReference type="InterPro" id="IPR053841">
    <property type="entry name" value="MksE"/>
</dbReference>
<evidence type="ECO:0008006" key="2">
    <source>
        <dbReference type="Google" id="ProtNLM"/>
    </source>
</evidence>
<accession>A0A1W1D2N7</accession>
<evidence type="ECO:0000313" key="1">
    <source>
        <dbReference type="EMBL" id="SFV74893.1"/>
    </source>
</evidence>
<dbReference type="EMBL" id="FPHP01000009">
    <property type="protein sequence ID" value="SFV74893.1"/>
    <property type="molecule type" value="Genomic_DNA"/>
</dbReference>
<dbReference type="Pfam" id="PF21980">
    <property type="entry name" value="MksE"/>
    <property type="match status" value="1"/>
</dbReference>